<keyword evidence="3 5" id="KW-0012">Acyltransferase</keyword>
<feature type="active site" description="Acyl-thioester intermediate" evidence="4">
    <location>
        <position position="105"/>
    </location>
</feature>
<dbReference type="GO" id="GO:0016747">
    <property type="term" value="F:acyltransferase activity, transferring groups other than amino-acyl groups"/>
    <property type="evidence" value="ECO:0007669"/>
    <property type="project" value="InterPro"/>
</dbReference>
<dbReference type="VEuPathDB" id="AmoebaDB:NAEGRDRAFT_60894"/>
<reference evidence="8 9" key="1">
    <citation type="journal article" date="2010" name="Cell">
        <title>The genome of Naegleria gruberi illuminates early eukaryotic versatility.</title>
        <authorList>
            <person name="Fritz-Laylin L.K."/>
            <person name="Prochnik S.E."/>
            <person name="Ginger M.L."/>
            <person name="Dacks J.B."/>
            <person name="Carpenter M.L."/>
            <person name="Field M.C."/>
            <person name="Kuo A."/>
            <person name="Paredez A."/>
            <person name="Chapman J."/>
            <person name="Pham J."/>
            <person name="Shu S."/>
            <person name="Neupane R."/>
            <person name="Cipriano M."/>
            <person name="Mancuso J."/>
            <person name="Tu H."/>
            <person name="Salamov A."/>
            <person name="Lindquist E."/>
            <person name="Shapiro H."/>
            <person name="Lucas S."/>
            <person name="Grigoriev I.V."/>
            <person name="Cande W.Z."/>
            <person name="Fulton C."/>
            <person name="Rokhsar D.S."/>
            <person name="Dawson S.C."/>
        </authorList>
    </citation>
    <scope>NUCLEOTIDE SEQUENCE [LARGE SCALE GENOMIC DNA]</scope>
    <source>
        <strain evidence="8 9">NEG-M</strain>
    </source>
</reference>
<proteinExistence type="inferred from homology"/>
<dbReference type="InterPro" id="IPR020615">
    <property type="entry name" value="Thiolase_acyl_enz_int_AS"/>
</dbReference>
<dbReference type="Proteomes" id="UP000006671">
    <property type="component" value="Unassembled WGS sequence"/>
</dbReference>
<evidence type="ECO:0000259" key="7">
    <source>
        <dbReference type="Pfam" id="PF02803"/>
    </source>
</evidence>
<evidence type="ECO:0000256" key="2">
    <source>
        <dbReference type="ARBA" id="ARBA00022679"/>
    </source>
</evidence>
<dbReference type="KEGG" id="ngr:NAEGRDRAFT_60894"/>
<protein>
    <submittedName>
        <fullName evidence="8">Predicted protein</fullName>
    </submittedName>
</protein>
<comment type="similarity">
    <text evidence="1 5">Belongs to the thiolase-like superfamily. Thiolase family.</text>
</comment>
<dbReference type="RefSeq" id="XP_002671940.1">
    <property type="nucleotide sequence ID" value="XM_002671894.1"/>
</dbReference>
<dbReference type="eggNOG" id="KOG1392">
    <property type="taxonomic scope" value="Eukaryota"/>
</dbReference>
<evidence type="ECO:0000313" key="8">
    <source>
        <dbReference type="EMBL" id="EFC39196.1"/>
    </source>
</evidence>
<dbReference type="OMA" id="MTAFPEP"/>
<dbReference type="PANTHER" id="PTHR42689:SF1">
    <property type="entry name" value="ACETYL-COA ACYLTRANSFERASE FADA2 (3-KETOACYL-COA THIOLASE) (BETA-KETOTHIOLASE)-RELATED"/>
    <property type="match status" value="1"/>
</dbReference>
<sequence length="450" mass="47910">MKSTQSSSSARLSDSQKKRKAVIVCGARTPFVKAFGDLMEVDSIGLGVSAVEGLLKKTKLDPNLIDEIIWGNVVLNTKAPNVAREIVIDLNLPKKITGVTVSRACLSGLEAILQGIRLIEHGAADVVVAGGSDSMSNGEMALPRNLTLALGKYSYGKDKGSMKGLIQFFKDAGSPLSWIPTAPAIAERSTGKTMGYHADLMADLNKITRNVQDEFATASHKNAAKARREGKFEEEISPVRLKNGKIVNRDNLIREDSDVSKMGKLKPVFRKTGTVTAASSSPLTDGASCVLVMSEEKAKELGYPTDIRISSYATTAVDPYPQLLLAPVLAFPKVLDGAGVTLDQVDLFEIHEAFAAQVLSTTACLASDEFCQKRLGKSKALGVIPPEKLNVNGSSISLGHPFSATGGRILTSAMNELRRSNKRYAILSVCAAGGLGGVALVERVPPSEQK</sequence>
<dbReference type="GO" id="GO:0005829">
    <property type="term" value="C:cytosol"/>
    <property type="evidence" value="ECO:0007669"/>
    <property type="project" value="TreeGrafter"/>
</dbReference>
<dbReference type="OrthoDB" id="5404651at2759"/>
<dbReference type="EMBL" id="GG738901">
    <property type="protein sequence ID" value="EFC39196.1"/>
    <property type="molecule type" value="Genomic_DNA"/>
</dbReference>
<dbReference type="PIRSF" id="PIRSF000429">
    <property type="entry name" value="Ac-CoA_Ac_transf"/>
    <property type="match status" value="1"/>
</dbReference>
<dbReference type="PROSITE" id="PS00098">
    <property type="entry name" value="THIOLASE_1"/>
    <property type="match status" value="1"/>
</dbReference>
<keyword evidence="9" id="KW-1185">Reference proteome</keyword>
<dbReference type="CDD" id="cd00751">
    <property type="entry name" value="thiolase"/>
    <property type="match status" value="1"/>
</dbReference>
<dbReference type="Pfam" id="PF00108">
    <property type="entry name" value="Thiolase_N"/>
    <property type="match status" value="1"/>
</dbReference>
<dbReference type="STRING" id="5762.D2VV98"/>
<dbReference type="InParanoid" id="D2VV98"/>
<evidence type="ECO:0000256" key="4">
    <source>
        <dbReference type="PIRSR" id="PIRSR000429-1"/>
    </source>
</evidence>
<feature type="domain" description="Thiolase N-terminal" evidence="6">
    <location>
        <begin position="22"/>
        <end position="296"/>
    </location>
</feature>
<dbReference type="InterPro" id="IPR016039">
    <property type="entry name" value="Thiolase-like"/>
</dbReference>
<organism evidence="9">
    <name type="scientific">Naegleria gruberi</name>
    <name type="common">Amoeba</name>
    <dbReference type="NCBI Taxonomy" id="5762"/>
    <lineage>
        <taxon>Eukaryota</taxon>
        <taxon>Discoba</taxon>
        <taxon>Heterolobosea</taxon>
        <taxon>Tetramitia</taxon>
        <taxon>Eutetramitia</taxon>
        <taxon>Vahlkampfiidae</taxon>
        <taxon>Naegleria</taxon>
    </lineage>
</organism>
<dbReference type="InterPro" id="IPR020616">
    <property type="entry name" value="Thiolase_N"/>
</dbReference>
<dbReference type="PANTHER" id="PTHR42689">
    <property type="entry name" value="ACETYL-COA ACYLTRANSFERASE FADA2 (3-KETOACYL-COA THIOLASE) (BETA-KETOTHIOLASE)-RELATED"/>
    <property type="match status" value="1"/>
</dbReference>
<dbReference type="InterPro" id="IPR020617">
    <property type="entry name" value="Thiolase_C"/>
</dbReference>
<feature type="active site" description="Proton acceptor" evidence="4">
    <location>
        <position position="430"/>
    </location>
</feature>
<dbReference type="GeneID" id="8853466"/>
<accession>D2VV98</accession>
<gene>
    <name evidence="8" type="ORF">NAEGRDRAFT_60894</name>
</gene>
<evidence type="ECO:0000313" key="9">
    <source>
        <dbReference type="Proteomes" id="UP000006671"/>
    </source>
</evidence>
<dbReference type="Pfam" id="PF02803">
    <property type="entry name" value="Thiolase_C"/>
    <property type="match status" value="1"/>
</dbReference>
<dbReference type="SUPFAM" id="SSF53901">
    <property type="entry name" value="Thiolase-like"/>
    <property type="match status" value="2"/>
</dbReference>
<feature type="active site" description="Proton acceptor" evidence="4">
    <location>
        <position position="400"/>
    </location>
</feature>
<dbReference type="AlphaFoldDB" id="D2VV98"/>
<dbReference type="InterPro" id="IPR050521">
    <property type="entry name" value="3-ketoacyl-CoA_Thiolase"/>
</dbReference>
<name>D2VV98_NAEGR</name>
<keyword evidence="2 5" id="KW-0808">Transferase</keyword>
<feature type="domain" description="Thiolase C-terminal" evidence="7">
    <location>
        <begin position="308"/>
        <end position="442"/>
    </location>
</feature>
<evidence type="ECO:0000256" key="1">
    <source>
        <dbReference type="ARBA" id="ARBA00010982"/>
    </source>
</evidence>
<dbReference type="InterPro" id="IPR002155">
    <property type="entry name" value="Thiolase"/>
</dbReference>
<dbReference type="Gene3D" id="3.40.47.10">
    <property type="match status" value="1"/>
</dbReference>
<evidence type="ECO:0000256" key="5">
    <source>
        <dbReference type="RuleBase" id="RU003557"/>
    </source>
</evidence>
<dbReference type="NCBIfam" id="TIGR01930">
    <property type="entry name" value="AcCoA-C-Actrans"/>
    <property type="match status" value="1"/>
</dbReference>
<evidence type="ECO:0000256" key="3">
    <source>
        <dbReference type="ARBA" id="ARBA00023315"/>
    </source>
</evidence>
<evidence type="ECO:0000259" key="6">
    <source>
        <dbReference type="Pfam" id="PF00108"/>
    </source>
</evidence>